<dbReference type="Proteomes" id="UP000007305">
    <property type="component" value="Mitochondrion"/>
</dbReference>
<name>Q6R9K8_MAIZE</name>
<proteinExistence type="predicted"/>
<dbReference type="SUPFAM" id="SSF50630">
    <property type="entry name" value="Acid proteases"/>
    <property type="match status" value="1"/>
</dbReference>
<dbReference type="CDD" id="cd00303">
    <property type="entry name" value="retropepsin_like"/>
    <property type="match status" value="1"/>
</dbReference>
<reference evidence="1 2" key="1">
    <citation type="journal article" date="2004" name="Plant Physiol.">
        <title>Sequence and comparative analysis of the maize NB mitochondrial genome.</title>
        <authorList>
            <person name="Clifton S.W."/>
            <person name="Minx P."/>
            <person name="Fauron C.M.-R."/>
            <person name="Gibson M."/>
            <person name="Allen J.O."/>
            <person name="Sun H."/>
            <person name="Thompson M."/>
            <person name="Barbazuk W.B."/>
            <person name="Kanuganti S."/>
            <person name="Tayloe C."/>
            <person name="Meyer L."/>
            <person name="Wilson R.K."/>
            <person name="Newton K.J."/>
        </authorList>
    </citation>
    <scope>NUCLEOTIDE SEQUENCE</scope>
    <source>
        <strain evidence="2">cv. B37N</strain>
    </source>
</reference>
<dbReference type="Gene3D" id="2.40.70.10">
    <property type="entry name" value="Acid Proteases"/>
    <property type="match status" value="1"/>
</dbReference>
<accession>Q6R9K8</accession>
<dbReference type="OrthoDB" id="1937476at2759"/>
<keyword evidence="1" id="KW-0496">Mitochondrion</keyword>
<sequence length="117" mass="12984">MKFPIILQVDKKRPREGSVISFSDQDSEGIQRPHDDAIVLVLKIGGNRVKRVLVDTGSSADILYKRAFDQMNLELRHLGQVRTPLVGFTGDTLQPLGKIPLRVEFGPVFGNDRLSGS</sequence>
<dbReference type="RefSeq" id="YP_588300.1">
    <property type="nucleotide sequence ID" value="NC_007982.1"/>
</dbReference>
<dbReference type="EMBL" id="AY506529">
    <property type="protein sequence ID" value="AAR91130.1"/>
    <property type="molecule type" value="Genomic_DNA"/>
</dbReference>
<dbReference type="GeneID" id="4055943"/>
<evidence type="ECO:0000313" key="2">
    <source>
        <dbReference type="Proteomes" id="UP000007305"/>
    </source>
</evidence>
<dbReference type="PANTHER" id="PTHR33240">
    <property type="entry name" value="OS08G0508500 PROTEIN"/>
    <property type="match status" value="1"/>
</dbReference>
<gene>
    <name evidence="1" type="primary">orf117-a</name>
</gene>
<keyword evidence="2" id="KW-1185">Reference proteome</keyword>
<geneLocation type="mitochondrion" evidence="1"/>
<dbReference type="InterPro" id="IPR021109">
    <property type="entry name" value="Peptidase_aspartic_dom_sf"/>
</dbReference>
<protein>
    <submittedName>
        <fullName evidence="1">Uncharacterized protein orf117-a</fullName>
    </submittedName>
</protein>
<dbReference type="InParanoid" id="Q6R9K8"/>
<organism evidence="1 2">
    <name type="scientific">Zea mays</name>
    <name type="common">Maize</name>
    <dbReference type="NCBI Taxonomy" id="4577"/>
    <lineage>
        <taxon>Eukaryota</taxon>
        <taxon>Viridiplantae</taxon>
        <taxon>Streptophyta</taxon>
        <taxon>Embryophyta</taxon>
        <taxon>Tracheophyta</taxon>
        <taxon>Spermatophyta</taxon>
        <taxon>Magnoliopsida</taxon>
        <taxon>Liliopsida</taxon>
        <taxon>Poales</taxon>
        <taxon>Poaceae</taxon>
        <taxon>PACMAD clade</taxon>
        <taxon>Panicoideae</taxon>
        <taxon>Andropogonodae</taxon>
        <taxon>Andropogoneae</taxon>
        <taxon>Tripsacinae</taxon>
        <taxon>Zea</taxon>
    </lineage>
</organism>
<dbReference type="PANTHER" id="PTHR33240:SF15">
    <property type="entry name" value="GAG-PRO-LIKE PROTEIN"/>
    <property type="match status" value="1"/>
</dbReference>
<dbReference type="AlphaFoldDB" id="Q6R9K8"/>
<dbReference type="STRING" id="4577.Q6R9K8"/>
<evidence type="ECO:0000313" key="1">
    <source>
        <dbReference type="EMBL" id="AAR91130.1"/>
    </source>
</evidence>